<feature type="domain" description="Transposase-associated" evidence="1">
    <location>
        <begin position="5"/>
        <end position="79"/>
    </location>
</feature>
<dbReference type="Proteomes" id="UP001151760">
    <property type="component" value="Unassembled WGS sequence"/>
</dbReference>
<dbReference type="EMBL" id="BQNB010016981">
    <property type="protein sequence ID" value="GJT58012.1"/>
    <property type="molecule type" value="Genomic_DNA"/>
</dbReference>
<evidence type="ECO:0000259" key="1">
    <source>
        <dbReference type="Pfam" id="PF13963"/>
    </source>
</evidence>
<proteinExistence type="predicted"/>
<dbReference type="Pfam" id="PF02992">
    <property type="entry name" value="Transposase_21"/>
    <property type="match status" value="1"/>
</dbReference>
<dbReference type="Pfam" id="PF13963">
    <property type="entry name" value="Transpos_assoc"/>
    <property type="match status" value="1"/>
</dbReference>
<evidence type="ECO:0000313" key="3">
    <source>
        <dbReference type="Proteomes" id="UP001151760"/>
    </source>
</evidence>
<dbReference type="InterPro" id="IPR029480">
    <property type="entry name" value="Transpos_assoc"/>
</dbReference>
<protein>
    <recommendedName>
        <fullName evidence="1">Transposase-associated domain-containing protein</fullName>
    </recommendedName>
</protein>
<evidence type="ECO:0000313" key="2">
    <source>
        <dbReference type="EMBL" id="GJT58012.1"/>
    </source>
</evidence>
<organism evidence="2 3">
    <name type="scientific">Tanacetum coccineum</name>
    <dbReference type="NCBI Taxonomy" id="301880"/>
    <lineage>
        <taxon>Eukaryota</taxon>
        <taxon>Viridiplantae</taxon>
        <taxon>Streptophyta</taxon>
        <taxon>Embryophyta</taxon>
        <taxon>Tracheophyta</taxon>
        <taxon>Spermatophyta</taxon>
        <taxon>Magnoliopsida</taxon>
        <taxon>eudicotyledons</taxon>
        <taxon>Gunneridae</taxon>
        <taxon>Pentapetalae</taxon>
        <taxon>asterids</taxon>
        <taxon>campanulids</taxon>
        <taxon>Asterales</taxon>
        <taxon>Asteraceae</taxon>
        <taxon>Asteroideae</taxon>
        <taxon>Anthemideae</taxon>
        <taxon>Anthemidinae</taxon>
        <taxon>Tanacetum</taxon>
    </lineage>
</organism>
<reference evidence="2" key="1">
    <citation type="journal article" date="2022" name="Int. J. Mol. Sci.">
        <title>Draft Genome of Tanacetum Coccineum: Genomic Comparison of Closely Related Tanacetum-Family Plants.</title>
        <authorList>
            <person name="Yamashiro T."/>
            <person name="Shiraishi A."/>
            <person name="Nakayama K."/>
            <person name="Satake H."/>
        </authorList>
    </citation>
    <scope>NUCLEOTIDE SEQUENCE</scope>
</reference>
<reference evidence="2" key="2">
    <citation type="submission" date="2022-01" db="EMBL/GenBank/DDBJ databases">
        <authorList>
            <person name="Yamashiro T."/>
            <person name="Shiraishi A."/>
            <person name="Satake H."/>
            <person name="Nakayama K."/>
        </authorList>
    </citation>
    <scope>NUCLEOTIDE SEQUENCE</scope>
</reference>
<accession>A0ABQ5F635</accession>
<keyword evidence="3" id="KW-1185">Reference proteome</keyword>
<comment type="caution">
    <text evidence="2">The sequence shown here is derived from an EMBL/GenBank/DDBJ whole genome shotgun (WGS) entry which is preliminary data.</text>
</comment>
<sequence>MSIDKTWIMPNLNHNTDEFKAGLNTFIEMCKAHLNDRNKCFCPCRRCENGTTHELSVIKKHIHDHGFSMYCNVWEYHGENFIIAPPIVDETNDMINVLNYICRQNTYIEHNTNTASTRQEGNDNTKKEICLIYKASRWKNKDTPRKKVPKKHMTWHASGKCNEDGKMGHLVDGKAWKDLTWPVILTSYNTLPWIRVKESSFMLTLLIPGPKSPGKDIDVYLKPLVEELKTLWKKPRVKTLDVATNIEFTIRAMLL</sequence>
<gene>
    <name evidence="2" type="ORF">Tco_0993066</name>
</gene>
<name>A0ABQ5F635_9ASTR</name>
<dbReference type="InterPro" id="IPR004242">
    <property type="entry name" value="Transposase_21"/>
</dbReference>